<keyword evidence="2" id="KW-1185">Reference proteome</keyword>
<sequence length="57" mass="6370">MKNFELVDLILQSSQTLSIADSINLVTKIQSLIDCLPITNPILVNDYIEADYSVETN</sequence>
<evidence type="ECO:0000313" key="2">
    <source>
        <dbReference type="Proteomes" id="UP000789366"/>
    </source>
</evidence>
<evidence type="ECO:0000313" key="1">
    <source>
        <dbReference type="EMBL" id="CAG8499346.1"/>
    </source>
</evidence>
<feature type="non-terminal residue" evidence="1">
    <location>
        <position position="57"/>
    </location>
</feature>
<gene>
    <name evidence="1" type="ORF">SPELUC_LOCUS2938</name>
</gene>
<protein>
    <submittedName>
        <fullName evidence="1">7459_t:CDS:1</fullName>
    </submittedName>
</protein>
<dbReference type="EMBL" id="CAJVPW010002109">
    <property type="protein sequence ID" value="CAG8499346.1"/>
    <property type="molecule type" value="Genomic_DNA"/>
</dbReference>
<accession>A0ACA9KXK5</accession>
<reference evidence="1" key="1">
    <citation type="submission" date="2021-06" db="EMBL/GenBank/DDBJ databases">
        <authorList>
            <person name="Kallberg Y."/>
            <person name="Tangrot J."/>
            <person name="Rosling A."/>
        </authorList>
    </citation>
    <scope>NUCLEOTIDE SEQUENCE</scope>
    <source>
        <strain evidence="1">28 12/20/2015</strain>
    </source>
</reference>
<comment type="caution">
    <text evidence="1">The sequence shown here is derived from an EMBL/GenBank/DDBJ whole genome shotgun (WGS) entry which is preliminary data.</text>
</comment>
<dbReference type="Proteomes" id="UP000789366">
    <property type="component" value="Unassembled WGS sequence"/>
</dbReference>
<name>A0ACA9KXK5_9GLOM</name>
<proteinExistence type="predicted"/>
<organism evidence="1 2">
    <name type="scientific">Cetraspora pellucida</name>
    <dbReference type="NCBI Taxonomy" id="1433469"/>
    <lineage>
        <taxon>Eukaryota</taxon>
        <taxon>Fungi</taxon>
        <taxon>Fungi incertae sedis</taxon>
        <taxon>Mucoromycota</taxon>
        <taxon>Glomeromycotina</taxon>
        <taxon>Glomeromycetes</taxon>
        <taxon>Diversisporales</taxon>
        <taxon>Gigasporaceae</taxon>
        <taxon>Cetraspora</taxon>
    </lineage>
</organism>